<evidence type="ECO:0000256" key="1">
    <source>
        <dbReference type="SAM" id="Phobius"/>
    </source>
</evidence>
<comment type="caution">
    <text evidence="2">The sequence shown here is derived from an EMBL/GenBank/DDBJ whole genome shotgun (WGS) entry which is preliminary data.</text>
</comment>
<evidence type="ECO:0000313" key="2">
    <source>
        <dbReference type="EMBL" id="KAA5832520.1"/>
    </source>
</evidence>
<dbReference type="AlphaFoldDB" id="A0A5M7BTS8"/>
<keyword evidence="1" id="KW-0812">Transmembrane</keyword>
<dbReference type="EMBL" id="VWPH01000007">
    <property type="protein sequence ID" value="KAA5832520.1"/>
    <property type="molecule type" value="Genomic_DNA"/>
</dbReference>
<name>A0A5M7BTS8_SACHI</name>
<accession>A0A5M7BTS8</accession>
<dbReference type="OrthoDB" id="3686223at2"/>
<reference evidence="2 3" key="1">
    <citation type="submission" date="2019-09" db="EMBL/GenBank/DDBJ databases">
        <title>Draft genome sequence of the thermophilic Saccharopolyspora hirsuta VKM Ac-666T.</title>
        <authorList>
            <person name="Lobastova T.G."/>
            <person name="Fokina V."/>
            <person name="Bragin E.Y."/>
            <person name="Shtratnikova V.Y."/>
            <person name="Starodumova I.P."/>
            <person name="Tarlachkov S.V."/>
            <person name="Donova M.V."/>
        </authorList>
    </citation>
    <scope>NUCLEOTIDE SEQUENCE [LARGE SCALE GENOMIC DNA]</scope>
    <source>
        <strain evidence="2 3">VKM Ac-666</strain>
    </source>
</reference>
<evidence type="ECO:0000313" key="3">
    <source>
        <dbReference type="Proteomes" id="UP000323946"/>
    </source>
</evidence>
<dbReference type="Proteomes" id="UP000323946">
    <property type="component" value="Unassembled WGS sequence"/>
</dbReference>
<keyword evidence="3" id="KW-1185">Reference proteome</keyword>
<gene>
    <name evidence="2" type="ORF">F1721_16070</name>
</gene>
<keyword evidence="1" id="KW-0472">Membrane</keyword>
<protein>
    <recommendedName>
        <fullName evidence="4">PH domain-containing protein</fullName>
    </recommendedName>
</protein>
<feature type="transmembrane region" description="Helical" evidence="1">
    <location>
        <begin position="21"/>
        <end position="42"/>
    </location>
</feature>
<proteinExistence type="predicted"/>
<organism evidence="2 3">
    <name type="scientific">Saccharopolyspora hirsuta</name>
    <dbReference type="NCBI Taxonomy" id="1837"/>
    <lineage>
        <taxon>Bacteria</taxon>
        <taxon>Bacillati</taxon>
        <taxon>Actinomycetota</taxon>
        <taxon>Actinomycetes</taxon>
        <taxon>Pseudonocardiales</taxon>
        <taxon>Pseudonocardiaceae</taxon>
        <taxon>Saccharopolyspora</taxon>
    </lineage>
</organism>
<keyword evidence="1" id="KW-1133">Transmembrane helix</keyword>
<feature type="transmembrane region" description="Helical" evidence="1">
    <location>
        <begin position="54"/>
        <end position="79"/>
    </location>
</feature>
<dbReference type="RefSeq" id="WP_150067509.1">
    <property type="nucleotide sequence ID" value="NZ_JBEPDJ010000001.1"/>
</dbReference>
<evidence type="ECO:0008006" key="4">
    <source>
        <dbReference type="Google" id="ProtNLM"/>
    </source>
</evidence>
<sequence>MHSETWAPSRSAKVVRYRYGWGFLAGALFLCAFDGMFVLYAVEPGVAAEGHHPVIGWVFAAIFAPFALIMLVGGLFMLFKGHQVRVDERGLWLRSGGDTDFISWGELRAVRGQEPKPKAKDDPNSRPTPAALVLHPADRAFGVRHAVLLKSPNPPEAQLELPGKATVQRLTRAVSEVRPDLVR</sequence>